<gene>
    <name evidence="2" type="primary">154</name>
    <name evidence="2" type="ORF">SEA_DAUBENSKI_159</name>
</gene>
<dbReference type="InterPro" id="IPR019303">
    <property type="entry name" value="vWA_TerF_C"/>
</dbReference>
<protein>
    <recommendedName>
        <fullName evidence="1">VWFA domain-containing protein</fullName>
    </recommendedName>
</protein>
<organism evidence="2 3">
    <name type="scientific">Streptomyces phage Daubenski</name>
    <dbReference type="NCBI Taxonomy" id="2653725"/>
    <lineage>
        <taxon>Viruses</taxon>
        <taxon>Duplodnaviria</taxon>
        <taxon>Heunggongvirae</taxon>
        <taxon>Uroviricota</taxon>
        <taxon>Caudoviricetes</taxon>
        <taxon>Stanwilliamsviridae</taxon>
        <taxon>Boydwoodruffvirinae</taxon>
        <taxon>Samistivirus</taxon>
        <taxon>Samistivirus daubenski</taxon>
    </lineage>
</organism>
<proteinExistence type="predicted"/>
<dbReference type="EMBL" id="MN444876">
    <property type="protein sequence ID" value="QGH76440.1"/>
    <property type="molecule type" value="Genomic_DNA"/>
</dbReference>
<name>A0A5Q2WGB0_9CAUD</name>
<dbReference type="Proteomes" id="UP000375470">
    <property type="component" value="Segment"/>
</dbReference>
<reference evidence="2 3" key="1">
    <citation type="submission" date="2019-09" db="EMBL/GenBank/DDBJ databases">
        <authorList>
            <person name="Cummings J.R."/>
            <person name="Eaglin Z.M."/>
            <person name="Kluemper A.J."/>
            <person name="Powell E.A."/>
            <person name="Stamm J."/>
            <person name="Thompson S.A."/>
            <person name="Tolsma S."/>
            <person name="Caruso S.M."/>
            <person name="Garlena R.A."/>
            <person name="Russell D.A."/>
            <person name="Pope W.H."/>
            <person name="Jacobs-Se D."/>
            <person name="Hatfull G.F."/>
        </authorList>
    </citation>
    <scope>NUCLEOTIDE SEQUENCE [LARGE SCALE GENOMIC DNA]</scope>
</reference>
<dbReference type="GeneID" id="65122868"/>
<accession>A0A5Q2WGB0</accession>
<keyword evidence="3" id="KW-1185">Reference proteome</keyword>
<dbReference type="Pfam" id="PF10138">
    <property type="entry name" value="vWA-TerF-like"/>
    <property type="match status" value="1"/>
</dbReference>
<sequence length="269" mass="29351">MGFFGNKSKPAFVRSRTLTPKKTVRLTYFSNSGPAVSLQKISNVSLRKEVEDTAKVIKKGGALGVKWAVLGAVDTSGSMGGLYQSGAVQTVTDRALAFTLSIDEDGFIPFATFGERFKWRKEVGQADYQNLVRTEGWDRGLEYGTVLAKTVREITALAKGADTPVYAFIITDGEPTDGKENVFKAIQEASQYPIFFKFLAVGGNRGAIAFLNELDDMERTRPGSRLFDNVDTAEIPDPKRVSTEQFAAMMTEEMANTIQGMKDAGLVTG</sequence>
<dbReference type="RefSeq" id="YP_010104897.1">
    <property type="nucleotide sequence ID" value="NC_055822.1"/>
</dbReference>
<dbReference type="Gene3D" id="3.40.50.410">
    <property type="entry name" value="von Willebrand factor, type A domain"/>
    <property type="match status" value="1"/>
</dbReference>
<feature type="domain" description="VWFA" evidence="1">
    <location>
        <begin position="68"/>
        <end position="254"/>
    </location>
</feature>
<evidence type="ECO:0000313" key="2">
    <source>
        <dbReference type="EMBL" id="QGH76440.1"/>
    </source>
</evidence>
<dbReference type="InterPro" id="IPR002035">
    <property type="entry name" value="VWF_A"/>
</dbReference>
<dbReference type="CDD" id="cd00198">
    <property type="entry name" value="vWFA"/>
    <property type="match status" value="1"/>
</dbReference>
<dbReference type="KEGG" id="vg:65122868"/>
<evidence type="ECO:0000259" key="1">
    <source>
        <dbReference type="PROSITE" id="PS50234"/>
    </source>
</evidence>
<dbReference type="PROSITE" id="PS50234">
    <property type="entry name" value="VWFA"/>
    <property type="match status" value="1"/>
</dbReference>
<dbReference type="SUPFAM" id="SSF53300">
    <property type="entry name" value="vWA-like"/>
    <property type="match status" value="1"/>
</dbReference>
<evidence type="ECO:0000313" key="3">
    <source>
        <dbReference type="Proteomes" id="UP000375470"/>
    </source>
</evidence>
<dbReference type="InterPro" id="IPR036465">
    <property type="entry name" value="vWFA_dom_sf"/>
</dbReference>